<organism evidence="1 2">
    <name type="scientific">Kalanchoe fedtschenkoi</name>
    <name type="common">Lavender scallops</name>
    <name type="synonym">South American air plant</name>
    <dbReference type="NCBI Taxonomy" id="63787"/>
    <lineage>
        <taxon>Eukaryota</taxon>
        <taxon>Viridiplantae</taxon>
        <taxon>Streptophyta</taxon>
        <taxon>Embryophyta</taxon>
        <taxon>Tracheophyta</taxon>
        <taxon>Spermatophyta</taxon>
        <taxon>Magnoliopsida</taxon>
        <taxon>eudicotyledons</taxon>
        <taxon>Gunneridae</taxon>
        <taxon>Pentapetalae</taxon>
        <taxon>Saxifragales</taxon>
        <taxon>Crassulaceae</taxon>
        <taxon>Kalanchoe</taxon>
    </lineage>
</organism>
<sequence length="76" mass="8535">MFMEPSREEAPRLRKVSVVDLIIYRVGQLLMPAMPSGDDMFILLRGPCGSKSYMVGKVLGISCAWSLLYWNLNSVP</sequence>
<evidence type="ECO:0000313" key="2">
    <source>
        <dbReference type="Proteomes" id="UP000594263"/>
    </source>
</evidence>
<dbReference type="Proteomes" id="UP000594263">
    <property type="component" value="Unplaced"/>
</dbReference>
<dbReference type="EnsemblPlants" id="Kaladp0047s0203.1.v1.1">
    <property type="protein sequence ID" value="Kaladp0047s0203.1.v1.1.CDS.1"/>
    <property type="gene ID" value="Kaladp0047s0203.v1.1"/>
</dbReference>
<protein>
    <submittedName>
        <fullName evidence="1">Uncharacterized protein</fullName>
    </submittedName>
</protein>
<evidence type="ECO:0000313" key="1">
    <source>
        <dbReference type="EnsemblPlants" id="Kaladp0047s0203.1.v1.1.CDS.1"/>
    </source>
</evidence>
<dbReference type="Gramene" id="Kaladp0047s0203.1.v1.1">
    <property type="protein sequence ID" value="Kaladp0047s0203.1.v1.1.CDS.1"/>
    <property type="gene ID" value="Kaladp0047s0203.v1.1"/>
</dbReference>
<accession>A0A7N0TXZ5</accession>
<proteinExistence type="predicted"/>
<reference evidence="1" key="1">
    <citation type="submission" date="2021-01" db="UniProtKB">
        <authorList>
            <consortium name="EnsemblPlants"/>
        </authorList>
    </citation>
    <scope>IDENTIFICATION</scope>
</reference>
<name>A0A7N0TXZ5_KALFE</name>
<dbReference type="AlphaFoldDB" id="A0A7N0TXZ5"/>
<keyword evidence="2" id="KW-1185">Reference proteome</keyword>